<dbReference type="Gene3D" id="3.40.33.10">
    <property type="entry name" value="CAP"/>
    <property type="match status" value="1"/>
</dbReference>
<reference evidence="4" key="1">
    <citation type="submission" date="2021-01" db="EMBL/GenBank/DDBJ databases">
        <title>Tabrizicola alba sp. nov. a motile alkaliphilic bacterium isolated from a soda lake.</title>
        <authorList>
            <person name="Szuroczki S."/>
            <person name="Abbaszade G."/>
            <person name="Schumann P."/>
            <person name="Toth E."/>
        </authorList>
    </citation>
    <scope>NUCLEOTIDE SEQUENCE</scope>
    <source>
        <strain evidence="4">DMG-N-6</strain>
    </source>
</reference>
<sequence length="426" mass="43453">MAAPLDVRLSGHGRFGLDYQGSADQMPTAQNTPTADEQLMLELTNRARIDPAGEFDALILNAATQTGVQTNISAALDQFNVDMVQLRSAFEALTPAAPLAWNTALARAAEGHTELMLENNAQSHQFPGEPNRAARIAQAGYPNTPATVSGENVYGYSQDVLFGHAGFFIDWGVAGAGHRENIMDSRFTEIGIAILAGPGATGQVDTVGPFLVTQNLASRAGYQAQLLGVVIDDQDSDRFYDIGEGMGGITVTATGTGGTFTTHSWGSGGYQMVLPNGSYTVSFTGAGLEGAARYTVSIGGANVKLDAFAADFAPVIPPLLQIGSDLADTLLGGTGNDTIRGEGGNDVVYGGLGNDDLAGGAGNDVIFGDAGSNILWGGLGNDTVQGGSGSDTIHGGGDGTNHLLGNDGNDLIHAGSGGDFIGGGAG</sequence>
<evidence type="ECO:0000313" key="5">
    <source>
        <dbReference type="Proteomes" id="UP000648908"/>
    </source>
</evidence>
<dbReference type="GO" id="GO:0005509">
    <property type="term" value="F:calcium ion binding"/>
    <property type="evidence" value="ECO:0007669"/>
    <property type="project" value="InterPro"/>
</dbReference>
<proteinExistence type="predicted"/>
<dbReference type="PRINTS" id="PR00313">
    <property type="entry name" value="CABNDNGRPT"/>
</dbReference>
<dbReference type="SUPFAM" id="SSF51120">
    <property type="entry name" value="beta-Roll"/>
    <property type="match status" value="1"/>
</dbReference>
<dbReference type="InterPro" id="IPR011049">
    <property type="entry name" value="Serralysin-like_metalloprot_C"/>
</dbReference>
<protein>
    <recommendedName>
        <fullName evidence="3">SCP domain-containing protein</fullName>
    </recommendedName>
</protein>
<gene>
    <name evidence="4" type="ORF">JL811_19210</name>
</gene>
<dbReference type="InterPro" id="IPR014044">
    <property type="entry name" value="CAP_dom"/>
</dbReference>
<keyword evidence="5" id="KW-1185">Reference proteome</keyword>
<dbReference type="CDD" id="cd05379">
    <property type="entry name" value="CAP_bacterial"/>
    <property type="match status" value="1"/>
</dbReference>
<dbReference type="GO" id="GO:0005576">
    <property type="term" value="C:extracellular region"/>
    <property type="evidence" value="ECO:0007669"/>
    <property type="project" value="UniProtKB-SubCell"/>
</dbReference>
<dbReference type="AlphaFoldDB" id="A0A8K0VH27"/>
<dbReference type="PANTHER" id="PTHR38340">
    <property type="entry name" value="S-LAYER PROTEIN"/>
    <property type="match status" value="1"/>
</dbReference>
<name>A0A8K0VH27_9RHOB</name>
<dbReference type="InterPro" id="IPR001343">
    <property type="entry name" value="Hemolysn_Ca-bd"/>
</dbReference>
<feature type="non-terminal residue" evidence="4">
    <location>
        <position position="426"/>
    </location>
</feature>
<accession>A0A8K0VH27</accession>
<dbReference type="InterPro" id="IPR035940">
    <property type="entry name" value="CAP_sf"/>
</dbReference>
<comment type="subcellular location">
    <subcellularLocation>
        <location evidence="1">Secreted</location>
    </subcellularLocation>
</comment>
<dbReference type="Pfam" id="PF00353">
    <property type="entry name" value="HemolysinCabind"/>
    <property type="match status" value="2"/>
</dbReference>
<dbReference type="Gene3D" id="2.150.10.10">
    <property type="entry name" value="Serralysin-like metalloprotease, C-terminal"/>
    <property type="match status" value="1"/>
</dbReference>
<dbReference type="EMBL" id="JAESVN010000019">
    <property type="protein sequence ID" value="MBL4919347.1"/>
    <property type="molecule type" value="Genomic_DNA"/>
</dbReference>
<dbReference type="Pfam" id="PF00188">
    <property type="entry name" value="CAP"/>
    <property type="match status" value="1"/>
</dbReference>
<dbReference type="RefSeq" id="WP_237685084.1">
    <property type="nucleotide sequence ID" value="NZ_JAESVN010000019.1"/>
</dbReference>
<evidence type="ECO:0000313" key="4">
    <source>
        <dbReference type="EMBL" id="MBL4919347.1"/>
    </source>
</evidence>
<dbReference type="SUPFAM" id="SSF55797">
    <property type="entry name" value="PR-1-like"/>
    <property type="match status" value="1"/>
</dbReference>
<organism evidence="4 5">
    <name type="scientific">Szabonella alba</name>
    <dbReference type="NCBI Taxonomy" id="2804194"/>
    <lineage>
        <taxon>Bacteria</taxon>
        <taxon>Pseudomonadati</taxon>
        <taxon>Pseudomonadota</taxon>
        <taxon>Alphaproteobacteria</taxon>
        <taxon>Rhodobacterales</taxon>
        <taxon>Paracoccaceae</taxon>
        <taxon>Szabonella</taxon>
    </lineage>
</organism>
<feature type="domain" description="SCP" evidence="3">
    <location>
        <begin position="48"/>
        <end position="198"/>
    </location>
</feature>
<dbReference type="InterPro" id="IPR050557">
    <property type="entry name" value="RTX_toxin/Mannuronan_C5-epim"/>
</dbReference>
<comment type="caution">
    <text evidence="4">The sequence shown here is derived from an EMBL/GenBank/DDBJ whole genome shotgun (WGS) entry which is preliminary data.</text>
</comment>
<dbReference type="Gene3D" id="2.60.40.1120">
    <property type="entry name" value="Carboxypeptidase-like, regulatory domain"/>
    <property type="match status" value="1"/>
</dbReference>
<evidence type="ECO:0000259" key="3">
    <source>
        <dbReference type="Pfam" id="PF00188"/>
    </source>
</evidence>
<dbReference type="PANTHER" id="PTHR38340:SF1">
    <property type="entry name" value="S-LAYER PROTEIN"/>
    <property type="match status" value="1"/>
</dbReference>
<keyword evidence="2" id="KW-0964">Secreted</keyword>
<dbReference type="Proteomes" id="UP000648908">
    <property type="component" value="Unassembled WGS sequence"/>
</dbReference>
<evidence type="ECO:0000256" key="2">
    <source>
        <dbReference type="ARBA" id="ARBA00022525"/>
    </source>
</evidence>
<evidence type="ECO:0000256" key="1">
    <source>
        <dbReference type="ARBA" id="ARBA00004613"/>
    </source>
</evidence>